<keyword evidence="3" id="KW-1185">Reference proteome</keyword>
<evidence type="ECO:0000313" key="2">
    <source>
        <dbReference type="EMBL" id="KJF39259.1"/>
    </source>
</evidence>
<dbReference type="RefSeq" id="WP_050005831.1">
    <property type="nucleotide sequence ID" value="NZ_JXXK01000020.1"/>
</dbReference>
<reference evidence="2" key="1">
    <citation type="submission" date="2015-02" db="EMBL/GenBank/DDBJ databases">
        <title>A novel member of the family Ruminococcaceae isolated from human feces.</title>
        <authorList>
            <person name="Shkoporov A.N."/>
            <person name="Chaplin A.V."/>
            <person name="Motuzova O.V."/>
            <person name="Kafarskaia L.I."/>
            <person name="Khokhlova E.V."/>
            <person name="Efimov B.A."/>
        </authorList>
    </citation>
    <scope>NUCLEOTIDE SEQUENCE [LARGE SCALE GENOMIC DNA]</scope>
    <source>
        <strain evidence="2">585-1</strain>
    </source>
</reference>
<protein>
    <submittedName>
        <fullName evidence="2">Uncharacterized protein</fullName>
    </submittedName>
</protein>
<dbReference type="Proteomes" id="UP000032483">
    <property type="component" value="Unassembled WGS sequence"/>
</dbReference>
<dbReference type="EMBL" id="JXXK01000020">
    <property type="protein sequence ID" value="KJF39259.1"/>
    <property type="molecule type" value="Genomic_DNA"/>
</dbReference>
<proteinExistence type="predicted"/>
<comment type="caution">
    <text evidence="2">The sequence shown here is derived from an EMBL/GenBank/DDBJ whole genome shotgun (WGS) entry which is preliminary data.</text>
</comment>
<organism evidence="2 3">
    <name type="scientific">Ruthenibacterium lactatiformans</name>
    <dbReference type="NCBI Taxonomy" id="1550024"/>
    <lineage>
        <taxon>Bacteria</taxon>
        <taxon>Bacillati</taxon>
        <taxon>Bacillota</taxon>
        <taxon>Clostridia</taxon>
        <taxon>Eubacteriales</taxon>
        <taxon>Oscillospiraceae</taxon>
        <taxon>Ruthenibacterium</taxon>
    </lineage>
</organism>
<gene>
    <name evidence="2" type="ORF">TQ39_13100</name>
</gene>
<sequence>MVKKYQETANFVSGVLDVTELQNISPFMSKPQKFSIQRALVLSDADYQFFVNDDFRRPPVVIRAKQRYMGFDVKKKEWNCLLVVSEISKDGILVGKEPDAERYYMAYVPDHTNLNLPADLPVEFWTNVCTTTLQLQPSAEAHPPLTEQGNRQQHFASFVGMQLSTVCFDLRFMSYDPEKDEMVTRLYGGPHDYIESRGTPEKIAKENHFSGKLRGIFFNMDYRNISHPCLPEEVPQPKRKTPRKTREEGR</sequence>
<name>A0A0D8IXR0_9FIRM</name>
<feature type="region of interest" description="Disordered" evidence="1">
    <location>
        <begin position="228"/>
        <end position="250"/>
    </location>
</feature>
<dbReference type="GeneID" id="42857509"/>
<evidence type="ECO:0000256" key="1">
    <source>
        <dbReference type="SAM" id="MobiDB-lite"/>
    </source>
</evidence>
<dbReference type="AlphaFoldDB" id="A0A0D8IXR0"/>
<evidence type="ECO:0000313" key="3">
    <source>
        <dbReference type="Proteomes" id="UP000032483"/>
    </source>
</evidence>
<accession>A0A0D8IXR0</accession>